<proteinExistence type="predicted"/>
<feature type="domain" description="HTH tetR-type" evidence="6">
    <location>
        <begin position="8"/>
        <end position="68"/>
    </location>
</feature>
<dbReference type="InterPro" id="IPR001647">
    <property type="entry name" value="HTH_TetR"/>
</dbReference>
<organism evidence="7 8">
    <name type="scientific">Nonomuraea pusilla</name>
    <dbReference type="NCBI Taxonomy" id="46177"/>
    <lineage>
        <taxon>Bacteria</taxon>
        <taxon>Bacillati</taxon>
        <taxon>Actinomycetota</taxon>
        <taxon>Actinomycetes</taxon>
        <taxon>Streptosporangiales</taxon>
        <taxon>Streptosporangiaceae</taxon>
        <taxon>Nonomuraea</taxon>
    </lineage>
</organism>
<dbReference type="RefSeq" id="WP_091102881.1">
    <property type="nucleotide sequence ID" value="NZ_FOBF01000011.1"/>
</dbReference>
<evidence type="ECO:0000313" key="8">
    <source>
        <dbReference type="Proteomes" id="UP000198953"/>
    </source>
</evidence>
<dbReference type="Pfam" id="PF00440">
    <property type="entry name" value="TetR_N"/>
    <property type="match status" value="1"/>
</dbReference>
<keyword evidence="2" id="KW-0805">Transcription regulation</keyword>
<dbReference type="GO" id="GO:0000976">
    <property type="term" value="F:transcription cis-regulatory region binding"/>
    <property type="evidence" value="ECO:0007669"/>
    <property type="project" value="TreeGrafter"/>
</dbReference>
<gene>
    <name evidence="7" type="ORF">SAMN05660976_04789</name>
</gene>
<dbReference type="PRINTS" id="PR00455">
    <property type="entry name" value="HTHTETR"/>
</dbReference>
<dbReference type="PANTHER" id="PTHR30055">
    <property type="entry name" value="HTH-TYPE TRANSCRIPTIONAL REGULATOR RUTR"/>
    <property type="match status" value="1"/>
</dbReference>
<keyword evidence="4" id="KW-0804">Transcription</keyword>
<dbReference type="EMBL" id="FOBF01000011">
    <property type="protein sequence ID" value="SEM29906.1"/>
    <property type="molecule type" value="Genomic_DNA"/>
</dbReference>
<evidence type="ECO:0000256" key="2">
    <source>
        <dbReference type="ARBA" id="ARBA00023015"/>
    </source>
</evidence>
<keyword evidence="1" id="KW-0678">Repressor</keyword>
<dbReference type="Pfam" id="PF13977">
    <property type="entry name" value="TetR_C_6"/>
    <property type="match status" value="1"/>
</dbReference>
<dbReference type="Gene3D" id="1.10.357.10">
    <property type="entry name" value="Tetracycline Repressor, domain 2"/>
    <property type="match status" value="1"/>
</dbReference>
<dbReference type="SUPFAM" id="SSF46689">
    <property type="entry name" value="Homeodomain-like"/>
    <property type="match status" value="1"/>
</dbReference>
<reference evidence="7 8" key="1">
    <citation type="submission" date="2016-10" db="EMBL/GenBank/DDBJ databases">
        <authorList>
            <person name="de Groot N.N."/>
        </authorList>
    </citation>
    <scope>NUCLEOTIDE SEQUENCE [LARGE SCALE GENOMIC DNA]</scope>
    <source>
        <strain evidence="7 8">DSM 43357</strain>
    </source>
</reference>
<dbReference type="InterPro" id="IPR050109">
    <property type="entry name" value="HTH-type_TetR-like_transc_reg"/>
</dbReference>
<dbReference type="PROSITE" id="PS50977">
    <property type="entry name" value="HTH_TETR_2"/>
    <property type="match status" value="1"/>
</dbReference>
<dbReference type="SUPFAM" id="SSF48498">
    <property type="entry name" value="Tetracyclin repressor-like, C-terminal domain"/>
    <property type="match status" value="1"/>
</dbReference>
<evidence type="ECO:0000259" key="6">
    <source>
        <dbReference type="PROSITE" id="PS50977"/>
    </source>
</evidence>
<name>A0A1H7X7V8_9ACTN</name>
<evidence type="ECO:0000256" key="4">
    <source>
        <dbReference type="ARBA" id="ARBA00023163"/>
    </source>
</evidence>
<keyword evidence="3 5" id="KW-0238">DNA-binding</keyword>
<dbReference type="Proteomes" id="UP000198953">
    <property type="component" value="Unassembled WGS sequence"/>
</dbReference>
<dbReference type="InterPro" id="IPR036271">
    <property type="entry name" value="Tet_transcr_reg_TetR-rel_C_sf"/>
</dbReference>
<keyword evidence="8" id="KW-1185">Reference proteome</keyword>
<dbReference type="STRING" id="46177.SAMN05660976_04789"/>
<protein>
    <submittedName>
        <fullName evidence="7">Transcriptional regulator, TetR family</fullName>
    </submittedName>
</protein>
<evidence type="ECO:0000313" key="7">
    <source>
        <dbReference type="EMBL" id="SEM29906.1"/>
    </source>
</evidence>
<dbReference type="AlphaFoldDB" id="A0A1H7X7V8"/>
<dbReference type="OrthoDB" id="9816296at2"/>
<evidence type="ECO:0000256" key="3">
    <source>
        <dbReference type="ARBA" id="ARBA00023125"/>
    </source>
</evidence>
<sequence>MPKTVDHEERRRQIAEAAARVAASRGLRAASMREVAAEAGVSLRLVQYYFDSKEDLLRGVLKHLGGRIAARVARGVESLPRPAGPREVLYAALTALIPVDEDSHRVVLAYTAHHTLTLTEPHLAPEGLAYANALLDFLAERFREAREAGQLAVDEDPRTSASVALALVTGLQSAVLAGRHSGPTAVALLTAHLDRLFSPVPR</sequence>
<accession>A0A1H7X7V8</accession>
<evidence type="ECO:0000256" key="1">
    <source>
        <dbReference type="ARBA" id="ARBA00022491"/>
    </source>
</evidence>
<dbReference type="InterPro" id="IPR039538">
    <property type="entry name" value="BetI_C"/>
</dbReference>
<dbReference type="PANTHER" id="PTHR30055:SF219">
    <property type="entry name" value="TRANSCRIPTIONAL REGULATORY PROTEIN"/>
    <property type="match status" value="1"/>
</dbReference>
<feature type="DNA-binding region" description="H-T-H motif" evidence="5">
    <location>
        <begin position="31"/>
        <end position="50"/>
    </location>
</feature>
<evidence type="ECO:0000256" key="5">
    <source>
        <dbReference type="PROSITE-ProRule" id="PRU00335"/>
    </source>
</evidence>
<dbReference type="GO" id="GO:0003700">
    <property type="term" value="F:DNA-binding transcription factor activity"/>
    <property type="evidence" value="ECO:0007669"/>
    <property type="project" value="TreeGrafter"/>
</dbReference>
<dbReference type="InterPro" id="IPR009057">
    <property type="entry name" value="Homeodomain-like_sf"/>
</dbReference>